<evidence type="ECO:0000256" key="6">
    <source>
        <dbReference type="ARBA" id="ARBA00022989"/>
    </source>
</evidence>
<feature type="transmembrane region" description="Helical" evidence="8">
    <location>
        <begin position="415"/>
        <end position="437"/>
    </location>
</feature>
<comment type="subcellular location">
    <subcellularLocation>
        <location evidence="1">Cell membrane</location>
        <topology evidence="1">Multi-pass membrane protein</topology>
    </subcellularLocation>
</comment>
<keyword evidence="3" id="KW-0328">Glycosyltransferase</keyword>
<keyword evidence="4" id="KW-0808">Transferase</keyword>
<keyword evidence="7 8" id="KW-0472">Membrane</keyword>
<comment type="caution">
    <text evidence="10">The sequence shown here is derived from an EMBL/GenBank/DDBJ whole genome shotgun (WGS) entry which is preliminary data.</text>
</comment>
<dbReference type="PANTHER" id="PTHR33908:SF3">
    <property type="entry name" value="UNDECAPRENYL PHOSPHATE-ALPHA-4-AMINO-4-DEOXY-L-ARABINOSE ARABINOSYL TRANSFERASE"/>
    <property type="match status" value="1"/>
</dbReference>
<evidence type="ECO:0000256" key="2">
    <source>
        <dbReference type="ARBA" id="ARBA00022475"/>
    </source>
</evidence>
<feature type="domain" description="Glycosyltransferase RgtA/B/C/D-like" evidence="9">
    <location>
        <begin position="61"/>
        <end position="217"/>
    </location>
</feature>
<evidence type="ECO:0000256" key="5">
    <source>
        <dbReference type="ARBA" id="ARBA00022692"/>
    </source>
</evidence>
<proteinExistence type="predicted"/>
<name>A0ABP7WGV5_9SPHI</name>
<evidence type="ECO:0000313" key="10">
    <source>
        <dbReference type="EMBL" id="GAA4088855.1"/>
    </source>
</evidence>
<protein>
    <recommendedName>
        <fullName evidence="9">Glycosyltransferase RgtA/B/C/D-like domain-containing protein</fullName>
    </recommendedName>
</protein>
<evidence type="ECO:0000256" key="7">
    <source>
        <dbReference type="ARBA" id="ARBA00023136"/>
    </source>
</evidence>
<feature type="transmembrane region" description="Helical" evidence="8">
    <location>
        <begin position="161"/>
        <end position="184"/>
    </location>
</feature>
<feature type="transmembrane region" description="Helical" evidence="8">
    <location>
        <begin position="106"/>
        <end position="126"/>
    </location>
</feature>
<feature type="transmembrane region" description="Helical" evidence="8">
    <location>
        <begin position="205"/>
        <end position="224"/>
    </location>
</feature>
<feature type="transmembrane region" description="Helical" evidence="8">
    <location>
        <begin position="305"/>
        <end position="324"/>
    </location>
</feature>
<evidence type="ECO:0000313" key="11">
    <source>
        <dbReference type="Proteomes" id="UP001500841"/>
    </source>
</evidence>
<feature type="transmembrane region" description="Helical" evidence="8">
    <location>
        <begin position="270"/>
        <end position="293"/>
    </location>
</feature>
<feature type="transmembrane region" description="Helical" evidence="8">
    <location>
        <begin position="67"/>
        <end position="94"/>
    </location>
</feature>
<organism evidence="10 11">
    <name type="scientific">Mucilaginibacter panaciglaebae</name>
    <dbReference type="NCBI Taxonomy" id="502331"/>
    <lineage>
        <taxon>Bacteria</taxon>
        <taxon>Pseudomonadati</taxon>
        <taxon>Bacteroidota</taxon>
        <taxon>Sphingobacteriia</taxon>
        <taxon>Sphingobacteriales</taxon>
        <taxon>Sphingobacteriaceae</taxon>
        <taxon>Mucilaginibacter</taxon>
    </lineage>
</organism>
<evidence type="ECO:0000256" key="8">
    <source>
        <dbReference type="SAM" id="Phobius"/>
    </source>
</evidence>
<feature type="transmembrane region" description="Helical" evidence="8">
    <location>
        <begin position="7"/>
        <end position="26"/>
    </location>
</feature>
<sequence length="547" mass="63687">MKNKDKPIYLLLFVLAFAVNIAGINVKFFTDDPGLYASIAKNMLYKHDVLQLFTYGQDWLDKPHFPFWMILLSFKIFGISVWAYRLPALLFFLLAARYTYLFARKYYDWEAAAVAVLIMMTAQYIIMSNTDVRAEPYLMGLVIASIYHISNLSDQFKFKDLLLAALFTACAIMTKGIFVIVAIYGSLLGQAIFTRRFAGIFSGRFLLLCLLTLIFTLPEFYALYVQFDLRPEKLVFGRHGVSGIKWFLWDSQFGRFVNNGPISRTKGSDIFFYVHTLLWAFAPWCLLFYYAIYKSIRKIYFKTGLPEYYTLSGGLLLLILFSFSKFQLPFYTNTVFPLFAIVTAPYCYRQLSVRANRFRLINQWIYITLFTLLVFVINFFLKPASQLFFAVACVLFFLLLSLISKQVKDMHRKAFFINCAAVLFANFYLATILYPVIAGYNGQIPAAQYINQANYSHIYSGRMESNVFQFECNRPVDFLPVERFKEMNQPGSVMYVTQYLLDYLNNNHIPYHVIKSFVNYPQERILPQFVNAGTRNRVLEKVYLISR</sequence>
<dbReference type="RefSeq" id="WP_345101128.1">
    <property type="nucleotide sequence ID" value="NZ_BAABCV010000002.1"/>
</dbReference>
<dbReference type="InterPro" id="IPR038731">
    <property type="entry name" value="RgtA/B/C-like"/>
</dbReference>
<feature type="transmembrane region" description="Helical" evidence="8">
    <location>
        <begin position="360"/>
        <end position="381"/>
    </location>
</feature>
<feature type="transmembrane region" description="Helical" evidence="8">
    <location>
        <begin position="387"/>
        <end position="403"/>
    </location>
</feature>
<accession>A0ABP7WGV5</accession>
<dbReference type="Pfam" id="PF13231">
    <property type="entry name" value="PMT_2"/>
    <property type="match status" value="1"/>
</dbReference>
<gene>
    <name evidence="10" type="ORF">GCM10022392_07650</name>
</gene>
<dbReference type="PANTHER" id="PTHR33908">
    <property type="entry name" value="MANNOSYLTRANSFERASE YKCB-RELATED"/>
    <property type="match status" value="1"/>
</dbReference>
<dbReference type="Proteomes" id="UP001500841">
    <property type="component" value="Unassembled WGS sequence"/>
</dbReference>
<reference evidence="11" key="1">
    <citation type="journal article" date="2019" name="Int. J. Syst. Evol. Microbiol.">
        <title>The Global Catalogue of Microorganisms (GCM) 10K type strain sequencing project: providing services to taxonomists for standard genome sequencing and annotation.</title>
        <authorList>
            <consortium name="The Broad Institute Genomics Platform"/>
            <consortium name="The Broad Institute Genome Sequencing Center for Infectious Disease"/>
            <person name="Wu L."/>
            <person name="Ma J."/>
        </authorList>
    </citation>
    <scope>NUCLEOTIDE SEQUENCE [LARGE SCALE GENOMIC DNA]</scope>
    <source>
        <strain evidence="11">JCM 17085</strain>
    </source>
</reference>
<evidence type="ECO:0000256" key="3">
    <source>
        <dbReference type="ARBA" id="ARBA00022676"/>
    </source>
</evidence>
<keyword evidence="6 8" id="KW-1133">Transmembrane helix</keyword>
<keyword evidence="2" id="KW-1003">Cell membrane</keyword>
<evidence type="ECO:0000256" key="1">
    <source>
        <dbReference type="ARBA" id="ARBA00004651"/>
    </source>
</evidence>
<keyword evidence="5 8" id="KW-0812">Transmembrane</keyword>
<dbReference type="InterPro" id="IPR050297">
    <property type="entry name" value="LipidA_mod_glycosyltrf_83"/>
</dbReference>
<dbReference type="EMBL" id="BAABCV010000002">
    <property type="protein sequence ID" value="GAA4088855.1"/>
    <property type="molecule type" value="Genomic_DNA"/>
</dbReference>
<keyword evidence="11" id="KW-1185">Reference proteome</keyword>
<evidence type="ECO:0000259" key="9">
    <source>
        <dbReference type="Pfam" id="PF13231"/>
    </source>
</evidence>
<evidence type="ECO:0000256" key="4">
    <source>
        <dbReference type="ARBA" id="ARBA00022679"/>
    </source>
</evidence>
<feature type="transmembrane region" description="Helical" evidence="8">
    <location>
        <begin position="330"/>
        <end position="348"/>
    </location>
</feature>